<organism evidence="2 3">
    <name type="scientific">Vibrio gallaecicus</name>
    <dbReference type="NCBI Taxonomy" id="552386"/>
    <lineage>
        <taxon>Bacteria</taxon>
        <taxon>Pseudomonadati</taxon>
        <taxon>Pseudomonadota</taxon>
        <taxon>Gammaproteobacteria</taxon>
        <taxon>Vibrionales</taxon>
        <taxon>Vibrionaceae</taxon>
        <taxon>Vibrio</taxon>
    </lineage>
</organism>
<dbReference type="RefSeq" id="WP_372268323.1">
    <property type="nucleotide sequence ID" value="NZ_JBFRUW010000108.1"/>
</dbReference>
<evidence type="ECO:0000313" key="2">
    <source>
        <dbReference type="EMBL" id="MFA0570678.1"/>
    </source>
</evidence>
<dbReference type="InterPro" id="IPR002934">
    <property type="entry name" value="Polymerase_NTP_transf_dom"/>
</dbReference>
<accession>A0ABV4NHA5</accession>
<dbReference type="EMBL" id="JBFRUW010000108">
    <property type="protein sequence ID" value="MFA0570678.1"/>
    <property type="molecule type" value="Genomic_DNA"/>
</dbReference>
<evidence type="ECO:0000259" key="1">
    <source>
        <dbReference type="Pfam" id="PF01909"/>
    </source>
</evidence>
<keyword evidence="3" id="KW-1185">Reference proteome</keyword>
<evidence type="ECO:0000313" key="3">
    <source>
        <dbReference type="Proteomes" id="UP001570417"/>
    </source>
</evidence>
<comment type="caution">
    <text evidence="2">The sequence shown here is derived from an EMBL/GenBank/DDBJ whole genome shotgun (WGS) entry which is preliminary data.</text>
</comment>
<dbReference type="Pfam" id="PF01909">
    <property type="entry name" value="NTP_transf_2"/>
    <property type="match status" value="1"/>
</dbReference>
<proteinExistence type="predicted"/>
<dbReference type="Proteomes" id="UP001570417">
    <property type="component" value="Unassembled WGS sequence"/>
</dbReference>
<reference evidence="2 3" key="1">
    <citation type="journal article" date="2024" name="ISME J.">
        <title>Tailless and filamentous prophages are predominant in marine Vibrio.</title>
        <authorList>
            <person name="Steensen K."/>
            <person name="Seneca J."/>
            <person name="Bartlau N."/>
            <person name="Yu X.A."/>
            <person name="Hussain F.A."/>
            <person name="Polz M.F."/>
        </authorList>
    </citation>
    <scope>NUCLEOTIDE SEQUENCE [LARGE SCALE GENOMIC DNA]</scope>
    <source>
        <strain evidence="2 3">10N.222.51.A1</strain>
    </source>
</reference>
<feature type="domain" description="Polymerase nucleotidyl transferase" evidence="1">
    <location>
        <begin position="1"/>
        <end position="52"/>
    </location>
</feature>
<protein>
    <submittedName>
        <fullName evidence="2">Nucleotidyltransferase domain-containing protein</fullName>
    </submittedName>
</protein>
<gene>
    <name evidence="2" type="ORF">AB4566_20695</name>
</gene>
<name>A0ABV4NHA5_9VIBR</name>
<sequence>MFGSTLSGVGHDIDILIVGPSGETLSTLKKEIAGAGKELPLDVLYMQPSEAIETDFVNSEGCVQLSVLASST</sequence>